<gene>
    <name evidence="1" type="ORF">LCGC14_1893240</name>
</gene>
<organism evidence="1">
    <name type="scientific">marine sediment metagenome</name>
    <dbReference type="NCBI Taxonomy" id="412755"/>
    <lineage>
        <taxon>unclassified sequences</taxon>
        <taxon>metagenomes</taxon>
        <taxon>ecological metagenomes</taxon>
    </lineage>
</organism>
<reference evidence="1" key="1">
    <citation type="journal article" date="2015" name="Nature">
        <title>Complex archaea that bridge the gap between prokaryotes and eukaryotes.</title>
        <authorList>
            <person name="Spang A."/>
            <person name="Saw J.H."/>
            <person name="Jorgensen S.L."/>
            <person name="Zaremba-Niedzwiedzka K."/>
            <person name="Martijn J."/>
            <person name="Lind A.E."/>
            <person name="van Eijk R."/>
            <person name="Schleper C."/>
            <person name="Guy L."/>
            <person name="Ettema T.J."/>
        </authorList>
    </citation>
    <scope>NUCLEOTIDE SEQUENCE</scope>
</reference>
<comment type="caution">
    <text evidence="1">The sequence shown here is derived from an EMBL/GenBank/DDBJ whole genome shotgun (WGS) entry which is preliminary data.</text>
</comment>
<protein>
    <submittedName>
        <fullName evidence="1">Uncharacterized protein</fullName>
    </submittedName>
</protein>
<sequence length="87" mass="10138">RQATRTRMSRGQRVEILDNDKLNLLLLDECVRSWKNIEQDGEELECTMENKRLLDENWDKFNALWNAVVGSLGTMEDALEEAERGNL</sequence>
<name>A0A0F9GM41_9ZZZZ</name>
<proteinExistence type="predicted"/>
<dbReference type="EMBL" id="LAZR01019693">
    <property type="protein sequence ID" value="KKL91581.1"/>
    <property type="molecule type" value="Genomic_DNA"/>
</dbReference>
<dbReference type="AlphaFoldDB" id="A0A0F9GM41"/>
<evidence type="ECO:0000313" key="1">
    <source>
        <dbReference type="EMBL" id="KKL91581.1"/>
    </source>
</evidence>
<accession>A0A0F9GM41</accession>
<feature type="non-terminal residue" evidence="1">
    <location>
        <position position="1"/>
    </location>
</feature>